<dbReference type="GO" id="GO:0031640">
    <property type="term" value="P:killing of cells of another organism"/>
    <property type="evidence" value="ECO:0007669"/>
    <property type="project" value="UniProtKB-KW"/>
</dbReference>
<dbReference type="STRING" id="398578.Daci_3056"/>
<dbReference type="Proteomes" id="UP000000784">
    <property type="component" value="Chromosome"/>
</dbReference>
<evidence type="ECO:0000256" key="4">
    <source>
        <dbReference type="SAM" id="SignalP"/>
    </source>
</evidence>
<evidence type="ECO:0000256" key="1">
    <source>
        <dbReference type="ARBA" id="ARBA00007613"/>
    </source>
</evidence>
<evidence type="ECO:0000256" key="3">
    <source>
        <dbReference type="SAM" id="Coils"/>
    </source>
</evidence>
<dbReference type="InterPro" id="IPR003423">
    <property type="entry name" value="OMP_efflux"/>
</dbReference>
<keyword evidence="2" id="KW-0998">Cell outer membrane</keyword>
<dbReference type="EMBL" id="CP000884">
    <property type="protein sequence ID" value="ABX35694.1"/>
    <property type="molecule type" value="Genomic_DNA"/>
</dbReference>
<evidence type="ECO:0000313" key="6">
    <source>
        <dbReference type="Proteomes" id="UP000000784"/>
    </source>
</evidence>
<comment type="similarity">
    <text evidence="1 2">Belongs to the outer membrane factor (OMF) (TC 1.B.17) family.</text>
</comment>
<dbReference type="eggNOG" id="COG1538">
    <property type="taxonomic scope" value="Bacteria"/>
</dbReference>
<dbReference type="Pfam" id="PF02321">
    <property type="entry name" value="OEP"/>
    <property type="match status" value="2"/>
</dbReference>
<keyword evidence="2" id="KW-0354">Hemolysis</keyword>
<keyword evidence="6" id="KW-1185">Reference proteome</keyword>
<keyword evidence="2" id="KW-0813">Transport</keyword>
<reference evidence="5 6" key="1">
    <citation type="journal article" date="2004" name="Appl. Environ. Microbiol.">
        <title>Mineralization of individual congeners of linear alkylbenzenesulfonate by defined pairs of heterotrophic bacteria.</title>
        <authorList>
            <person name="Schleheck D."/>
            <person name="Knepper T.P."/>
            <person name="Fischer K."/>
            <person name="Cook A.M."/>
        </authorList>
    </citation>
    <scope>NUCLEOTIDE SEQUENCE [LARGE SCALE GENOMIC DNA]</scope>
    <source>
        <strain evidence="6">DSM 14801 / SPH-1</strain>
    </source>
</reference>
<proteinExistence type="inferred from homology"/>
<dbReference type="KEGG" id="dac:Daci_3056"/>
<dbReference type="AlphaFoldDB" id="A9C258"/>
<protein>
    <recommendedName>
        <fullName evidence="2">Protein CyaE</fullName>
    </recommendedName>
</protein>
<comment type="subcellular location">
    <subcellularLocation>
        <location evidence="2">Cell outer membrane</location>
        <topology evidence="2">Peripheral membrane protein</topology>
    </subcellularLocation>
</comment>
<dbReference type="PIRSF" id="PIRSF001892">
    <property type="entry name" value="CyaE"/>
    <property type="match status" value="1"/>
</dbReference>
<keyword evidence="4" id="KW-0732">Signal</keyword>
<gene>
    <name evidence="5" type="ordered locus">Daci_3056</name>
</gene>
<dbReference type="InterPro" id="IPR010131">
    <property type="entry name" value="MdtP/NodT-like"/>
</dbReference>
<dbReference type="PANTHER" id="PTHR30203:SF29">
    <property type="entry name" value="PROTEIN CYAE"/>
    <property type="match status" value="1"/>
</dbReference>
<accession>A9C258</accession>
<dbReference type="InterPro" id="IPR028351">
    <property type="entry name" value="CyaE"/>
</dbReference>
<keyword evidence="2" id="KW-0204">Cytolysis</keyword>
<evidence type="ECO:0000256" key="2">
    <source>
        <dbReference type="PIRNR" id="PIRNR001892"/>
    </source>
</evidence>
<organism evidence="5 6">
    <name type="scientific">Delftia acidovorans (strain DSM 14801 / SPH-1)</name>
    <dbReference type="NCBI Taxonomy" id="398578"/>
    <lineage>
        <taxon>Bacteria</taxon>
        <taxon>Pseudomonadati</taxon>
        <taxon>Pseudomonadota</taxon>
        <taxon>Betaproteobacteria</taxon>
        <taxon>Burkholderiales</taxon>
        <taxon>Comamonadaceae</taxon>
        <taxon>Delftia</taxon>
    </lineage>
</organism>
<dbReference type="SUPFAM" id="SSF56954">
    <property type="entry name" value="Outer membrane efflux proteins (OEP)"/>
    <property type="match status" value="1"/>
</dbReference>
<dbReference type="GO" id="GO:0015562">
    <property type="term" value="F:efflux transmembrane transporter activity"/>
    <property type="evidence" value="ECO:0007669"/>
    <property type="project" value="InterPro"/>
</dbReference>
<keyword evidence="3" id="KW-0175">Coiled coil</keyword>
<dbReference type="PANTHER" id="PTHR30203">
    <property type="entry name" value="OUTER MEMBRANE CATION EFFLUX PROTEIN"/>
    <property type="match status" value="1"/>
</dbReference>
<reference evidence="6" key="2">
    <citation type="submission" date="2007-11" db="EMBL/GenBank/DDBJ databases">
        <title>Complete sequence of Delftia acidovorans DSM 14801 / SPH-1.</title>
        <authorList>
            <person name="Copeland A."/>
            <person name="Lucas S."/>
            <person name="Lapidus A."/>
            <person name="Barry K."/>
            <person name="Glavina del Rio T."/>
            <person name="Dalin E."/>
            <person name="Tice H."/>
            <person name="Pitluck S."/>
            <person name="Lowry S."/>
            <person name="Clum A."/>
            <person name="Schmutz J."/>
            <person name="Larimer F."/>
            <person name="Land M."/>
            <person name="Hauser L."/>
            <person name="Kyrpides N."/>
            <person name="Kim E."/>
            <person name="Schleheck D."/>
            <person name="Richardson P."/>
        </authorList>
    </citation>
    <scope>NUCLEOTIDE SEQUENCE [LARGE SCALE GENOMIC DNA]</scope>
    <source>
        <strain evidence="6">DSM 14801 / SPH-1</strain>
    </source>
</reference>
<keyword evidence="2" id="KW-0472">Membrane</keyword>
<dbReference type="Gene3D" id="1.20.1600.10">
    <property type="entry name" value="Outer membrane efflux proteins (OEP)"/>
    <property type="match status" value="1"/>
</dbReference>
<feature type="signal peptide" evidence="4">
    <location>
        <begin position="1"/>
        <end position="25"/>
    </location>
</feature>
<dbReference type="HOGENOM" id="CLU_012817_10_2_4"/>
<comment type="function">
    <text evidence="2">CyaE is necessary for transport of calmodulin-sensitive adenylate cyclase-hemolysin (cyclolysin).</text>
</comment>
<feature type="chain" id="PRO_5002736095" description="Protein CyaE" evidence="4">
    <location>
        <begin position="26"/>
        <end position="485"/>
    </location>
</feature>
<feature type="coiled-coil region" evidence="3">
    <location>
        <begin position="193"/>
        <end position="220"/>
    </location>
</feature>
<sequence length="485" mass="52756">MSRPPVLLCNCPWRCLLLCIAGCLAALLSVVPMCTLASTDIFQAEERVVQPLTAIARPGSPTPCIFAAMPDPLPVAEAVERMLCNDPNVRLAWAQTRAQAAQVGLKQSAYLPRLNAQLDARQAHSEIQRASGGSGGSRQTYTGAVNLHWVVLDFGAREAALETARQLLRAANASGQAAVQQAFLRSVQLYYQAQSLQERLQAARQVLDLADENHQAANAKYQVGAAALSDMLQAKTALSRASLRVTRIQGSLEQVLGDMALLMGQSADLPLRVETLSAPQPDLSFVVALDELLAIAQQTHPTLRAAQARLSAAQSAVQESRAYGRPNVALTASINRSRSMQPPALGSDFRQSDSSLGLLLNIPLFDGMEREYRIRDAQARAAESTAAMEDTLQRISRDVWLNYQTLKTETESLQRASEIEDQSRQALEVVRGRYRAGVGNMTELLNAMNAFTDAQELHISTLNSWRISRIGLAGSLGRLGFWSLD</sequence>
<evidence type="ECO:0000313" key="5">
    <source>
        <dbReference type="EMBL" id="ABX35694.1"/>
    </source>
</evidence>
<dbReference type="GO" id="GO:0009279">
    <property type="term" value="C:cell outer membrane"/>
    <property type="evidence" value="ECO:0007669"/>
    <property type="project" value="UniProtKB-SubCell"/>
</dbReference>
<name>A9C258_DELAS</name>